<feature type="domain" description="Indole-3-glycerol phosphate synthase" evidence="9">
    <location>
        <begin position="138"/>
        <end position="402"/>
    </location>
</feature>
<reference evidence="10" key="2">
    <citation type="submission" date="2020-08" db="EMBL/GenBank/DDBJ databases">
        <title>Plant Genome Project.</title>
        <authorList>
            <person name="Zhang R.-G."/>
        </authorList>
    </citation>
    <scope>NUCLEOTIDE SEQUENCE</scope>
    <source>
        <strain evidence="10">Huo1</strain>
        <tissue evidence="10">Leaf</tissue>
    </source>
</reference>
<reference evidence="10" key="1">
    <citation type="submission" date="2018-01" db="EMBL/GenBank/DDBJ databases">
        <authorList>
            <person name="Mao J.F."/>
        </authorList>
    </citation>
    <scope>NUCLEOTIDE SEQUENCE</scope>
    <source>
        <strain evidence="10">Huo1</strain>
        <tissue evidence="10">Leaf</tissue>
    </source>
</reference>
<dbReference type="NCBIfam" id="NF001377">
    <property type="entry name" value="PRK00278.2-4"/>
    <property type="match status" value="1"/>
</dbReference>
<dbReference type="Proteomes" id="UP000298416">
    <property type="component" value="Unassembled WGS sequence"/>
</dbReference>
<protein>
    <recommendedName>
        <fullName evidence="3">indole-3-glycerol-phosphate synthase</fullName>
        <ecNumber evidence="3">4.1.1.48</ecNumber>
    </recommendedName>
</protein>
<dbReference type="GO" id="GO:0000162">
    <property type="term" value="P:L-tryptophan biosynthetic process"/>
    <property type="evidence" value="ECO:0007669"/>
    <property type="project" value="UniProtKB-KW"/>
</dbReference>
<gene>
    <name evidence="10" type="ORF">SASPL_138875</name>
</gene>
<comment type="pathway">
    <text evidence="2">Amino-acid biosynthesis; L-tryptophan biosynthesis; L-tryptophan from chorismate: step 4/5.</text>
</comment>
<dbReference type="InterPro" id="IPR013785">
    <property type="entry name" value="Aldolase_TIM"/>
</dbReference>
<comment type="caution">
    <text evidence="10">The sequence shown here is derived from an EMBL/GenBank/DDBJ whole genome shotgun (WGS) entry which is preliminary data.</text>
</comment>
<keyword evidence="5" id="KW-0210">Decarboxylase</keyword>
<proteinExistence type="inferred from homology"/>
<keyword evidence="8" id="KW-0456">Lyase</keyword>
<name>A0A8X8WVY8_SALSN</name>
<evidence type="ECO:0000256" key="4">
    <source>
        <dbReference type="ARBA" id="ARBA00022605"/>
    </source>
</evidence>
<dbReference type="HAMAP" id="MF_00134_B">
    <property type="entry name" value="IGPS_B"/>
    <property type="match status" value="1"/>
</dbReference>
<dbReference type="OrthoDB" id="524799at2759"/>
<dbReference type="EC" id="4.1.1.48" evidence="3"/>
<dbReference type="EMBL" id="PNBA02000014">
    <property type="protein sequence ID" value="KAG6402006.1"/>
    <property type="molecule type" value="Genomic_DNA"/>
</dbReference>
<dbReference type="InterPro" id="IPR045186">
    <property type="entry name" value="Indole-3-glycerol_P_synth"/>
</dbReference>
<dbReference type="InterPro" id="IPR001468">
    <property type="entry name" value="Indole-3-GlycerolPSynthase_CS"/>
</dbReference>
<organism evidence="10">
    <name type="scientific">Salvia splendens</name>
    <name type="common">Scarlet sage</name>
    <dbReference type="NCBI Taxonomy" id="180675"/>
    <lineage>
        <taxon>Eukaryota</taxon>
        <taxon>Viridiplantae</taxon>
        <taxon>Streptophyta</taxon>
        <taxon>Embryophyta</taxon>
        <taxon>Tracheophyta</taxon>
        <taxon>Spermatophyta</taxon>
        <taxon>Magnoliopsida</taxon>
        <taxon>eudicotyledons</taxon>
        <taxon>Gunneridae</taxon>
        <taxon>Pentapetalae</taxon>
        <taxon>asterids</taxon>
        <taxon>lamiids</taxon>
        <taxon>Lamiales</taxon>
        <taxon>Lamiaceae</taxon>
        <taxon>Nepetoideae</taxon>
        <taxon>Mentheae</taxon>
        <taxon>Salviinae</taxon>
        <taxon>Salvia</taxon>
        <taxon>Salvia subgen. Calosphace</taxon>
        <taxon>core Calosphace</taxon>
    </lineage>
</organism>
<keyword evidence="6" id="KW-0822">Tryptophan biosynthesis</keyword>
<dbReference type="NCBIfam" id="NF001372">
    <property type="entry name" value="PRK00278.1-4"/>
    <property type="match status" value="1"/>
</dbReference>
<evidence type="ECO:0000256" key="5">
    <source>
        <dbReference type="ARBA" id="ARBA00022793"/>
    </source>
</evidence>
<evidence type="ECO:0000256" key="7">
    <source>
        <dbReference type="ARBA" id="ARBA00023141"/>
    </source>
</evidence>
<keyword evidence="11" id="KW-1185">Reference proteome</keyword>
<dbReference type="CDD" id="cd00331">
    <property type="entry name" value="IGPS"/>
    <property type="match status" value="1"/>
</dbReference>
<dbReference type="SUPFAM" id="SSF51366">
    <property type="entry name" value="Ribulose-phoshate binding barrel"/>
    <property type="match status" value="1"/>
</dbReference>
<evidence type="ECO:0000256" key="6">
    <source>
        <dbReference type="ARBA" id="ARBA00022822"/>
    </source>
</evidence>
<evidence type="ECO:0000256" key="2">
    <source>
        <dbReference type="ARBA" id="ARBA00004696"/>
    </source>
</evidence>
<keyword evidence="7" id="KW-0057">Aromatic amino acid biosynthesis</keyword>
<dbReference type="InterPro" id="IPR011060">
    <property type="entry name" value="RibuloseP-bd_barrel"/>
</dbReference>
<dbReference type="GO" id="GO:0004640">
    <property type="term" value="F:phosphoribosylanthranilate isomerase activity"/>
    <property type="evidence" value="ECO:0007669"/>
    <property type="project" value="TreeGrafter"/>
</dbReference>
<accession>A0A8X8WVY8</accession>
<dbReference type="InterPro" id="IPR013798">
    <property type="entry name" value="Indole-3-glycerol_P_synth_dom"/>
</dbReference>
<comment type="catalytic activity">
    <reaction evidence="1">
        <text>1-(2-carboxyphenylamino)-1-deoxy-D-ribulose 5-phosphate + H(+) = (1S,2R)-1-C-(indol-3-yl)glycerol 3-phosphate + CO2 + H2O</text>
        <dbReference type="Rhea" id="RHEA:23476"/>
        <dbReference type="ChEBI" id="CHEBI:15377"/>
        <dbReference type="ChEBI" id="CHEBI:15378"/>
        <dbReference type="ChEBI" id="CHEBI:16526"/>
        <dbReference type="ChEBI" id="CHEBI:58613"/>
        <dbReference type="ChEBI" id="CHEBI:58866"/>
        <dbReference type="EC" id="4.1.1.48"/>
    </reaction>
</comment>
<evidence type="ECO:0000313" key="10">
    <source>
        <dbReference type="EMBL" id="KAG6402006.1"/>
    </source>
</evidence>
<evidence type="ECO:0000256" key="1">
    <source>
        <dbReference type="ARBA" id="ARBA00001633"/>
    </source>
</evidence>
<sequence>MESLNLISLRATSPTPRAAAGFSFQQSLNPIPKNSSISSLMPQAHKKNQSFLGQISFPAIKSQQFEVKDGSSTASETSVPEVDALKIKEWEVGMYQNEVAASQGIKIRRRPSSGPPQHYVGPFEFRLQNEGNTPRNILEEIVWNKDVEVTQMKEKKPYAVLKKLLDKAPPARDFIGALKAANARTGFPGLIAEVKKASPSRGVLRENFDPVQIAKAYEKGGAACLSVLTDAKYFQGGFENLELIRNSGVQCPLLCKEFVIDAWQIYYARVKGADAILLIAAVLPDLDLKYMTKICKLFGMTALVEVHDEREFDRVLAIEGIELIGINNRNLETFELDIANTKKLLEGERGQKIIEKGITVVGESGLFTPADIAYVQEAGVKAVLVGESLVKQDDPTAGIAQLFGKDISL</sequence>
<evidence type="ECO:0000256" key="8">
    <source>
        <dbReference type="ARBA" id="ARBA00023239"/>
    </source>
</evidence>
<evidence type="ECO:0000313" key="11">
    <source>
        <dbReference type="Proteomes" id="UP000298416"/>
    </source>
</evidence>
<dbReference type="Pfam" id="PF00218">
    <property type="entry name" value="IGPS"/>
    <property type="match status" value="1"/>
</dbReference>
<dbReference type="PROSITE" id="PS00614">
    <property type="entry name" value="IGPS"/>
    <property type="match status" value="1"/>
</dbReference>
<evidence type="ECO:0000256" key="3">
    <source>
        <dbReference type="ARBA" id="ARBA00012362"/>
    </source>
</evidence>
<evidence type="ECO:0000259" key="9">
    <source>
        <dbReference type="Pfam" id="PF00218"/>
    </source>
</evidence>
<keyword evidence="4" id="KW-0028">Amino-acid biosynthesis</keyword>
<dbReference type="AlphaFoldDB" id="A0A8X8WVY8"/>
<dbReference type="Gene3D" id="3.20.20.70">
    <property type="entry name" value="Aldolase class I"/>
    <property type="match status" value="1"/>
</dbReference>
<dbReference type="GO" id="GO:0004425">
    <property type="term" value="F:indole-3-glycerol-phosphate synthase activity"/>
    <property type="evidence" value="ECO:0007669"/>
    <property type="project" value="UniProtKB-EC"/>
</dbReference>
<dbReference type="PANTHER" id="PTHR22854:SF19">
    <property type="entry name" value="INDOLE-3-GLYCEROL-PHOSPHATE SYNTHASE"/>
    <property type="match status" value="1"/>
</dbReference>
<dbReference type="FunFam" id="3.20.20.70:FF:000146">
    <property type="entry name" value="Indole-3-glycerol phosphate synthase chloroplastic"/>
    <property type="match status" value="1"/>
</dbReference>
<dbReference type="PANTHER" id="PTHR22854">
    <property type="entry name" value="TRYPTOPHAN BIOSYNTHESIS PROTEIN"/>
    <property type="match status" value="1"/>
</dbReference>